<reference evidence="2" key="1">
    <citation type="submission" date="2024-05" db="EMBL/GenBank/DDBJ databases">
        <title>Draft genome assemblies of 36 bacteria isolated from hibernating arctic ground squirrels.</title>
        <authorList>
            <person name="McKee H."/>
            <person name="Mullen L."/>
            <person name="Drown D.M."/>
            <person name="Duddleston K.N."/>
        </authorList>
    </citation>
    <scope>NUCLEOTIDE SEQUENCE</scope>
    <source>
        <strain evidence="2">AN1007</strain>
    </source>
</reference>
<feature type="transmembrane region" description="Helical" evidence="1">
    <location>
        <begin position="138"/>
        <end position="163"/>
    </location>
</feature>
<keyword evidence="1" id="KW-1133">Transmembrane helix</keyword>
<accession>A0AAU8NHX3</accession>
<protein>
    <submittedName>
        <fullName evidence="2">DUF1700 domain-containing protein</fullName>
    </submittedName>
</protein>
<sequence length="186" mass="20943">MNKEAYLNELAQNLKTLPPEELTDIMVEFREHFEFAQLSGRSEAEVISKLGNPRLVAREVLTQSHIEKADKSPTLISVTRAVMATVSLGLFNLIIVMLPFAASLLLIAGIFGFAIFLIISPIWLMIQNPSLMAFFNDIFLMLALVGGGLLILTGAIKFTRIYYNLVIRYLKYNLKVIKKDVTHIEK</sequence>
<dbReference type="AlphaFoldDB" id="A0AAU8NHX3"/>
<evidence type="ECO:0000256" key="1">
    <source>
        <dbReference type="SAM" id="Phobius"/>
    </source>
</evidence>
<dbReference type="RefSeq" id="WP_342552008.1">
    <property type="nucleotide sequence ID" value="NZ_CP159992.1"/>
</dbReference>
<feature type="transmembrane region" description="Helical" evidence="1">
    <location>
        <begin position="78"/>
        <end position="98"/>
    </location>
</feature>
<keyword evidence="1" id="KW-0812">Transmembrane</keyword>
<dbReference type="EMBL" id="CP159992">
    <property type="protein sequence ID" value="XCP96336.1"/>
    <property type="molecule type" value="Genomic_DNA"/>
</dbReference>
<dbReference type="Pfam" id="PF22564">
    <property type="entry name" value="HAAS"/>
    <property type="match status" value="1"/>
</dbReference>
<evidence type="ECO:0000313" key="2">
    <source>
        <dbReference type="EMBL" id="XCP96336.1"/>
    </source>
</evidence>
<gene>
    <name evidence="2" type="ORF">ABXS70_06425</name>
</gene>
<name>A0AAU8NHX3_9BACL</name>
<keyword evidence="1" id="KW-0472">Membrane</keyword>
<organism evidence="2">
    <name type="scientific">Paenibacillus sp. AN1007</name>
    <dbReference type="NCBI Taxonomy" id="3151385"/>
    <lineage>
        <taxon>Bacteria</taxon>
        <taxon>Bacillati</taxon>
        <taxon>Bacillota</taxon>
        <taxon>Bacilli</taxon>
        <taxon>Bacillales</taxon>
        <taxon>Paenibacillaceae</taxon>
        <taxon>Paenibacillus</taxon>
    </lineage>
</organism>
<feature type="transmembrane region" description="Helical" evidence="1">
    <location>
        <begin position="104"/>
        <end position="126"/>
    </location>
</feature>
<proteinExistence type="predicted"/>